<dbReference type="AlphaFoldDB" id="A0A9P6TFP2"/>
<protein>
    <submittedName>
        <fullName evidence="2">Uncharacterized protein</fullName>
    </submittedName>
</protein>
<dbReference type="EMBL" id="MU167221">
    <property type="protein sequence ID" value="KAG0150159.1"/>
    <property type="molecule type" value="Genomic_DNA"/>
</dbReference>
<keyword evidence="3" id="KW-1185">Reference proteome</keyword>
<sequence>MFSSWNTIGPKEDLHNDSSHSGLAASAANEDLLTDTILDSTPPQSLHDVSSYP</sequence>
<evidence type="ECO:0000313" key="2">
    <source>
        <dbReference type="EMBL" id="KAG0150159.1"/>
    </source>
</evidence>
<organism evidence="2 3">
    <name type="scientific">Cronartium quercuum f. sp. fusiforme G11</name>
    <dbReference type="NCBI Taxonomy" id="708437"/>
    <lineage>
        <taxon>Eukaryota</taxon>
        <taxon>Fungi</taxon>
        <taxon>Dikarya</taxon>
        <taxon>Basidiomycota</taxon>
        <taxon>Pucciniomycotina</taxon>
        <taxon>Pucciniomycetes</taxon>
        <taxon>Pucciniales</taxon>
        <taxon>Coleosporiaceae</taxon>
        <taxon>Cronartium</taxon>
    </lineage>
</organism>
<evidence type="ECO:0000313" key="3">
    <source>
        <dbReference type="Proteomes" id="UP000886653"/>
    </source>
</evidence>
<feature type="region of interest" description="Disordered" evidence="1">
    <location>
        <begin position="1"/>
        <end position="22"/>
    </location>
</feature>
<feature type="compositionally biased region" description="Polar residues" evidence="1">
    <location>
        <begin position="37"/>
        <end position="53"/>
    </location>
</feature>
<accession>A0A9P6TFP2</accession>
<reference evidence="2" key="1">
    <citation type="submission" date="2013-11" db="EMBL/GenBank/DDBJ databases">
        <title>Genome sequence of the fusiform rust pathogen reveals effectors for host alternation and coevolution with pine.</title>
        <authorList>
            <consortium name="DOE Joint Genome Institute"/>
            <person name="Smith K."/>
            <person name="Pendleton A."/>
            <person name="Kubisiak T."/>
            <person name="Anderson C."/>
            <person name="Salamov A."/>
            <person name="Aerts A."/>
            <person name="Riley R."/>
            <person name="Clum A."/>
            <person name="Lindquist E."/>
            <person name="Ence D."/>
            <person name="Campbell M."/>
            <person name="Kronenberg Z."/>
            <person name="Feau N."/>
            <person name="Dhillon B."/>
            <person name="Hamelin R."/>
            <person name="Burleigh J."/>
            <person name="Smith J."/>
            <person name="Yandell M."/>
            <person name="Nelson C."/>
            <person name="Grigoriev I."/>
            <person name="Davis J."/>
        </authorList>
    </citation>
    <scope>NUCLEOTIDE SEQUENCE</scope>
    <source>
        <strain evidence="2">G11</strain>
    </source>
</reference>
<evidence type="ECO:0000256" key="1">
    <source>
        <dbReference type="SAM" id="MobiDB-lite"/>
    </source>
</evidence>
<feature type="region of interest" description="Disordered" evidence="1">
    <location>
        <begin position="34"/>
        <end position="53"/>
    </location>
</feature>
<proteinExistence type="predicted"/>
<dbReference type="Proteomes" id="UP000886653">
    <property type="component" value="Unassembled WGS sequence"/>
</dbReference>
<name>A0A9P6TFP2_9BASI</name>
<comment type="caution">
    <text evidence="2">The sequence shown here is derived from an EMBL/GenBank/DDBJ whole genome shotgun (WGS) entry which is preliminary data.</text>
</comment>
<gene>
    <name evidence="2" type="ORF">CROQUDRAFT_88189</name>
</gene>